<organism evidence="1 2">
    <name type="scientific">Brevibacterium rongguiense</name>
    <dbReference type="NCBI Taxonomy" id="2695267"/>
    <lineage>
        <taxon>Bacteria</taxon>
        <taxon>Bacillati</taxon>
        <taxon>Actinomycetota</taxon>
        <taxon>Actinomycetes</taxon>
        <taxon>Micrococcales</taxon>
        <taxon>Brevibacteriaceae</taxon>
        <taxon>Brevibacterium</taxon>
    </lineage>
</organism>
<dbReference type="Proteomes" id="UP000469215">
    <property type="component" value="Unassembled WGS sequence"/>
</dbReference>
<proteinExistence type="predicted"/>
<keyword evidence="2" id="KW-1185">Reference proteome</keyword>
<dbReference type="InterPro" id="IPR046489">
    <property type="entry name" value="DUF6582"/>
</dbReference>
<dbReference type="EMBL" id="WWEQ01000025">
    <property type="protein sequence ID" value="MYM19786.1"/>
    <property type="molecule type" value="Genomic_DNA"/>
</dbReference>
<name>A0A6N9H7N4_9MICO</name>
<reference evidence="1 2" key="1">
    <citation type="submission" date="2020-01" db="EMBL/GenBank/DDBJ databases">
        <authorList>
            <person name="Deng T."/>
        </authorList>
    </citation>
    <scope>NUCLEOTIDE SEQUENCE [LARGE SCALE GENOMIC DNA]</scope>
    <source>
        <strain evidence="1 2">5221</strain>
    </source>
</reference>
<dbReference type="Pfam" id="PF20223">
    <property type="entry name" value="DUF6582"/>
    <property type="match status" value="1"/>
</dbReference>
<evidence type="ECO:0000313" key="2">
    <source>
        <dbReference type="Proteomes" id="UP000469215"/>
    </source>
</evidence>
<dbReference type="AlphaFoldDB" id="A0A6N9H7N4"/>
<evidence type="ECO:0000313" key="1">
    <source>
        <dbReference type="EMBL" id="MYM19786.1"/>
    </source>
</evidence>
<gene>
    <name evidence="1" type="ORF">GSY69_07335</name>
</gene>
<comment type="caution">
    <text evidence="1">The sequence shown here is derived from an EMBL/GenBank/DDBJ whole genome shotgun (WGS) entry which is preliminary data.</text>
</comment>
<protein>
    <submittedName>
        <fullName evidence="1">Uncharacterized protein</fullName>
    </submittedName>
</protein>
<dbReference type="RefSeq" id="WP_160953218.1">
    <property type="nucleotide sequence ID" value="NZ_WWEQ01000025.1"/>
</dbReference>
<sequence length="80" mass="9381">MTRLSARERDELPDSAFAFPRERKEPLIDARHVRDALTRFDQVEGVSDAERDEAWRRILDAAQRFGVHVSESSWRELGRD</sequence>
<accession>A0A6N9H7N4</accession>